<dbReference type="InterPro" id="IPR000182">
    <property type="entry name" value="GNAT_dom"/>
</dbReference>
<dbReference type="Pfam" id="PF14243">
    <property type="entry name" value="R2K_3"/>
    <property type="match status" value="1"/>
</dbReference>
<organism evidence="3 4">
    <name type="scientific">Streptomyces nigrescens</name>
    <dbReference type="NCBI Taxonomy" id="1920"/>
    <lineage>
        <taxon>Bacteria</taxon>
        <taxon>Bacillati</taxon>
        <taxon>Actinomycetota</taxon>
        <taxon>Actinomycetes</taxon>
        <taxon>Kitasatosporales</taxon>
        <taxon>Streptomycetaceae</taxon>
        <taxon>Streptomyces</taxon>
    </lineage>
</organism>
<dbReference type="RefSeq" id="WP_159484421.1">
    <property type="nucleotide sequence ID" value="NZ_BLIP01000001.1"/>
</dbReference>
<dbReference type="InterPro" id="IPR025643">
    <property type="entry name" value="R2K_3"/>
</dbReference>
<feature type="domain" description="N-acetyltransferase" evidence="2">
    <location>
        <begin position="320"/>
        <end position="485"/>
    </location>
</feature>
<dbReference type="SUPFAM" id="SSF55729">
    <property type="entry name" value="Acyl-CoA N-acyltransferases (Nat)"/>
    <property type="match status" value="1"/>
</dbReference>
<name>A0A640TAH2_STRNI</name>
<dbReference type="Proteomes" id="UP000429552">
    <property type="component" value="Unassembled WGS sequence"/>
</dbReference>
<dbReference type="AlphaFoldDB" id="A0A640TAH2"/>
<dbReference type="InterPro" id="IPR016181">
    <property type="entry name" value="Acyl_CoA_acyltransferase"/>
</dbReference>
<dbReference type="EMBL" id="BLIP01000001">
    <property type="protein sequence ID" value="GFE20328.1"/>
    <property type="molecule type" value="Genomic_DNA"/>
</dbReference>
<dbReference type="GO" id="GO:0008999">
    <property type="term" value="F:protein-N-terminal-alanine acetyltransferase activity"/>
    <property type="evidence" value="ECO:0007669"/>
    <property type="project" value="TreeGrafter"/>
</dbReference>
<gene>
    <name evidence="3" type="ORF">Sliba_07810</name>
</gene>
<dbReference type="PROSITE" id="PS51186">
    <property type="entry name" value="GNAT"/>
    <property type="match status" value="1"/>
</dbReference>
<sequence length="530" mass="55672">MTVALAADRPLLLFPGDPLRPRLGAPPGRRLRADPHFAAEAATARSAGAATAVLDHEALLAGDAEGAVSGVPREAGPVWYRGWMLPADRCAALAAALTARGCRLLTSPEAYRTAHELPGWYDTFRALTPRSVWLPCAPGRPPERAALARLAAGLGEPGRRRPLVVKDWVKSRKHEWDEAAYVPDAQDTERLSAVVARFLALQEEFLTGGVVLRAFEDFAAVGEARVWWVDGEPVLIGPHPDTPELRPTPVLDHVAPAVRELGLRFVTTDLALRTDGVWRVVEVGDGQVSGLPAGTDHRPLFEALVTAGAGYPLTLTAGRVALRALLPATAARVADGDPAGFDWIDGTPPETTSGGAGIAVRAAAAGHYRPGWGVFVLTDTTSGKALGSIGFHGPPDADGSVEIGYDLSPSARGAGWATDAARLLTGWAAAQPEVRTVCALTEPENVPSQRVLERTGFRFVGEREGLRAYETSGMDGAWETSRTGEAGEASRTGEAGETTWTGEAGETTRTGQTGESSAAAGVNAGSLPRS</sequence>
<dbReference type="GO" id="GO:0005737">
    <property type="term" value="C:cytoplasm"/>
    <property type="evidence" value="ECO:0007669"/>
    <property type="project" value="TreeGrafter"/>
</dbReference>
<protein>
    <recommendedName>
        <fullName evidence="2">N-acetyltransferase domain-containing protein</fullName>
    </recommendedName>
</protein>
<dbReference type="Pfam" id="PF13302">
    <property type="entry name" value="Acetyltransf_3"/>
    <property type="match status" value="1"/>
</dbReference>
<accession>A0A640TAH2</accession>
<feature type="compositionally biased region" description="Low complexity" evidence="1">
    <location>
        <begin position="492"/>
        <end position="515"/>
    </location>
</feature>
<evidence type="ECO:0000256" key="1">
    <source>
        <dbReference type="SAM" id="MobiDB-lite"/>
    </source>
</evidence>
<evidence type="ECO:0000313" key="3">
    <source>
        <dbReference type="EMBL" id="GFE20328.1"/>
    </source>
</evidence>
<dbReference type="GO" id="GO:1990189">
    <property type="term" value="F:protein N-terminal-serine acetyltransferase activity"/>
    <property type="evidence" value="ECO:0007669"/>
    <property type="project" value="TreeGrafter"/>
</dbReference>
<evidence type="ECO:0000313" key="4">
    <source>
        <dbReference type="Proteomes" id="UP000429552"/>
    </source>
</evidence>
<reference evidence="3 4" key="1">
    <citation type="submission" date="2019-12" db="EMBL/GenBank/DDBJ databases">
        <title>Whole genome shotgun sequence of Streptomyces libani subsp. libani NBRC 13452.</title>
        <authorList>
            <person name="Ichikawa N."/>
            <person name="Kimura A."/>
            <person name="Kitahashi Y."/>
            <person name="Komaki H."/>
            <person name="Tamura T."/>
        </authorList>
    </citation>
    <scope>NUCLEOTIDE SEQUENCE [LARGE SCALE GENOMIC DNA]</scope>
    <source>
        <strain evidence="3 4">NBRC 13452</strain>
    </source>
</reference>
<dbReference type="InterPro" id="IPR051908">
    <property type="entry name" value="Ribosomal_N-acetyltransferase"/>
</dbReference>
<feature type="region of interest" description="Disordered" evidence="1">
    <location>
        <begin position="473"/>
        <end position="530"/>
    </location>
</feature>
<dbReference type="PANTHER" id="PTHR43441:SF6">
    <property type="entry name" value="N-ACETYLTRANSFERASE DOMAIN-CONTAINING PROTEIN"/>
    <property type="match status" value="1"/>
</dbReference>
<proteinExistence type="predicted"/>
<evidence type="ECO:0000259" key="2">
    <source>
        <dbReference type="PROSITE" id="PS51186"/>
    </source>
</evidence>
<dbReference type="PANTHER" id="PTHR43441">
    <property type="entry name" value="RIBOSOMAL-PROTEIN-SERINE ACETYLTRANSFERASE"/>
    <property type="match status" value="1"/>
</dbReference>
<comment type="caution">
    <text evidence="3">The sequence shown here is derived from an EMBL/GenBank/DDBJ whole genome shotgun (WGS) entry which is preliminary data.</text>
</comment>
<dbReference type="Gene3D" id="3.40.630.30">
    <property type="match status" value="1"/>
</dbReference>